<reference evidence="8 9" key="1">
    <citation type="submission" date="2016-01" db="EMBL/GenBank/DDBJ databases">
        <authorList>
            <person name="Oliw E.H."/>
        </authorList>
    </citation>
    <scope>NUCLEOTIDE SEQUENCE [LARGE SCALE GENOMIC DNA]</scope>
    <source>
        <strain evidence="8">LMG 22029</strain>
    </source>
</reference>
<dbReference type="CDD" id="cd08279">
    <property type="entry name" value="Zn_ADH_class_III"/>
    <property type="match status" value="1"/>
</dbReference>
<dbReference type="SUPFAM" id="SSF50129">
    <property type="entry name" value="GroES-like"/>
    <property type="match status" value="2"/>
</dbReference>
<evidence type="ECO:0000256" key="6">
    <source>
        <dbReference type="RuleBase" id="RU361277"/>
    </source>
</evidence>
<dbReference type="InterPro" id="IPR013154">
    <property type="entry name" value="ADH-like_N"/>
</dbReference>
<dbReference type="EMBL" id="FCOC02000031">
    <property type="protein sequence ID" value="SAL53572.1"/>
    <property type="molecule type" value="Genomic_DNA"/>
</dbReference>
<protein>
    <submittedName>
        <fullName evidence="8">Alcohol dehydrogenase</fullName>
    </submittedName>
</protein>
<dbReference type="PROSITE" id="PS00059">
    <property type="entry name" value="ADH_ZINC"/>
    <property type="match status" value="1"/>
</dbReference>
<dbReference type="SUPFAM" id="SSF51735">
    <property type="entry name" value="NAD(P)-binding Rossmann-fold domains"/>
    <property type="match status" value="1"/>
</dbReference>
<dbReference type="InterPro" id="IPR002328">
    <property type="entry name" value="ADH_Zn_CS"/>
</dbReference>
<keyword evidence="3 6" id="KW-0862">Zinc</keyword>
<dbReference type="Proteomes" id="UP000054893">
    <property type="component" value="Unassembled WGS sequence"/>
</dbReference>
<dbReference type="PANTHER" id="PTHR43880:SF12">
    <property type="entry name" value="ALCOHOL DEHYDROGENASE CLASS-3"/>
    <property type="match status" value="1"/>
</dbReference>
<evidence type="ECO:0000256" key="2">
    <source>
        <dbReference type="ARBA" id="ARBA00022723"/>
    </source>
</evidence>
<name>A0A158IAE9_CABSO</name>
<dbReference type="Pfam" id="PF00107">
    <property type="entry name" value="ADH_zinc_N"/>
    <property type="match status" value="1"/>
</dbReference>
<evidence type="ECO:0000259" key="7">
    <source>
        <dbReference type="SMART" id="SM00829"/>
    </source>
</evidence>
<dbReference type="PANTHER" id="PTHR43880">
    <property type="entry name" value="ALCOHOL DEHYDROGENASE"/>
    <property type="match status" value="1"/>
</dbReference>
<dbReference type="InterPro" id="IPR013149">
    <property type="entry name" value="ADH-like_C"/>
</dbReference>
<dbReference type="GO" id="GO:0046294">
    <property type="term" value="P:formaldehyde catabolic process"/>
    <property type="evidence" value="ECO:0007669"/>
    <property type="project" value="TreeGrafter"/>
</dbReference>
<evidence type="ECO:0000256" key="4">
    <source>
        <dbReference type="ARBA" id="ARBA00023002"/>
    </source>
</evidence>
<proteinExistence type="inferred from homology"/>
<dbReference type="FunFam" id="3.40.50.720:FF:000003">
    <property type="entry name" value="S-(hydroxymethyl)glutathione dehydrogenase"/>
    <property type="match status" value="1"/>
</dbReference>
<dbReference type="InterPro" id="IPR036291">
    <property type="entry name" value="NAD(P)-bd_dom_sf"/>
</dbReference>
<keyword evidence="4" id="KW-0560">Oxidoreductase</keyword>
<dbReference type="GO" id="GO:0051903">
    <property type="term" value="F:S-(hydroxymethyl)glutathione dehydrogenase [NAD(P)+] activity"/>
    <property type="evidence" value="ECO:0007669"/>
    <property type="project" value="TreeGrafter"/>
</dbReference>
<sequence>MNFAAAVLTETGRPLTVERLTLGALADNDVVVSVRATSLCHTDLEAVRGDLGVPVPFVPGHEAAGVVQWVGKAVTHLAVGDHVITSWNPHCNGCFYCMRQQSVLCQQYRDRSPAAWHFDGRPRLFLDENPVHQLMYSGSFAELCVVTADCAVPISKEMPFDRACLIGCGVMTGVGAVLNVAKVEAGSSVCVIGCGSVGLSAIQGARLAGAERIIAVDRDAHKLQLASTFGATHALLADEHLNGALAELTWGRGADYVFEAAGNPVAFRASLELVRVGGNVIWLGKLPAQENLSLRWSTLMGEKRIVRASYGGAVPKRDFPMLVDAYFKGTLLLDEYITDRIKLADINMGLDRLARGIDIRSVIEF</sequence>
<keyword evidence="2 6" id="KW-0479">Metal-binding</keyword>
<accession>A0A158IAE9</accession>
<dbReference type="AlphaFoldDB" id="A0A158IAE9"/>
<dbReference type="Gene3D" id="3.40.50.720">
    <property type="entry name" value="NAD(P)-binding Rossmann-like Domain"/>
    <property type="match status" value="1"/>
</dbReference>
<evidence type="ECO:0000256" key="3">
    <source>
        <dbReference type="ARBA" id="ARBA00022833"/>
    </source>
</evidence>
<organism evidence="8 9">
    <name type="scientific">Caballeronia sordidicola</name>
    <name type="common">Burkholderia sordidicola</name>
    <dbReference type="NCBI Taxonomy" id="196367"/>
    <lineage>
        <taxon>Bacteria</taxon>
        <taxon>Pseudomonadati</taxon>
        <taxon>Pseudomonadota</taxon>
        <taxon>Betaproteobacteria</taxon>
        <taxon>Burkholderiales</taxon>
        <taxon>Burkholderiaceae</taxon>
        <taxon>Caballeronia</taxon>
    </lineage>
</organism>
<evidence type="ECO:0000256" key="1">
    <source>
        <dbReference type="ARBA" id="ARBA00001947"/>
    </source>
</evidence>
<dbReference type="SMART" id="SM00829">
    <property type="entry name" value="PKS_ER"/>
    <property type="match status" value="1"/>
</dbReference>
<comment type="cofactor">
    <cofactor evidence="1 6">
        <name>Zn(2+)</name>
        <dbReference type="ChEBI" id="CHEBI:29105"/>
    </cofactor>
</comment>
<gene>
    <name evidence="8" type="ORF">AWB64_05852</name>
</gene>
<dbReference type="InterPro" id="IPR011032">
    <property type="entry name" value="GroES-like_sf"/>
</dbReference>
<evidence type="ECO:0000256" key="5">
    <source>
        <dbReference type="ARBA" id="ARBA00023027"/>
    </source>
</evidence>
<keyword evidence="5" id="KW-0520">NAD</keyword>
<dbReference type="RefSeq" id="WP_060858815.1">
    <property type="nucleotide sequence ID" value="NZ_FCOC02000031.1"/>
</dbReference>
<dbReference type="Pfam" id="PF08240">
    <property type="entry name" value="ADH_N"/>
    <property type="match status" value="1"/>
</dbReference>
<evidence type="ECO:0000313" key="8">
    <source>
        <dbReference type="EMBL" id="SAL53572.1"/>
    </source>
</evidence>
<comment type="similarity">
    <text evidence="6">Belongs to the zinc-containing alcohol dehydrogenase family.</text>
</comment>
<evidence type="ECO:0000313" key="9">
    <source>
        <dbReference type="Proteomes" id="UP000054893"/>
    </source>
</evidence>
<dbReference type="InterPro" id="IPR020843">
    <property type="entry name" value="ER"/>
</dbReference>
<feature type="domain" description="Enoyl reductase (ER)" evidence="7">
    <location>
        <begin position="12"/>
        <end position="363"/>
    </location>
</feature>
<dbReference type="GO" id="GO:0005829">
    <property type="term" value="C:cytosol"/>
    <property type="evidence" value="ECO:0007669"/>
    <property type="project" value="TreeGrafter"/>
</dbReference>
<dbReference type="GO" id="GO:0008270">
    <property type="term" value="F:zinc ion binding"/>
    <property type="evidence" value="ECO:0007669"/>
    <property type="project" value="InterPro"/>
</dbReference>
<dbReference type="OrthoDB" id="9770544at2"/>
<dbReference type="Gene3D" id="3.90.180.10">
    <property type="entry name" value="Medium-chain alcohol dehydrogenases, catalytic domain"/>
    <property type="match status" value="1"/>
</dbReference>